<sequence length="323" mass="34802">MLTKGGPRMPLSTAHVTIEHPAHRVVELIHSLGDEVTARLGGDGRAAIISRHGTCSLVPRWGTLVLIAAAPDLDSLTGVRDLVTRHLSHSAAGQEVHLDWTGPTSGDALEPVTPAVQDYLLAHCTPPDRLLTELAAMTREATGRAAGMQVTHDGGVLLEMLVRLSGARSAIEIGVFTGYSSLCIARALPDDGRLLACDVSTEWTGMALPFWERAGVRDRIDLQIGPALETLRALPEERTFDFAFIDADKAGYPAYCEEIIPRLVTGGLLVLDNVFLGGTVLDPAFQEADQRAIREVNEALAQDDRLDSVMLPVRDGVTLARKR</sequence>
<dbReference type="InterPro" id="IPR002935">
    <property type="entry name" value="SAM_O-MeTrfase"/>
</dbReference>
<dbReference type="Pfam" id="PF09981">
    <property type="entry name" value="DUF2218"/>
    <property type="match status" value="1"/>
</dbReference>
<accession>A0A919RA92</accession>
<dbReference type="SUPFAM" id="SSF53335">
    <property type="entry name" value="S-adenosyl-L-methionine-dependent methyltransferases"/>
    <property type="match status" value="1"/>
</dbReference>
<dbReference type="AlphaFoldDB" id="A0A919RA92"/>
<evidence type="ECO:0000313" key="4">
    <source>
        <dbReference type="EMBL" id="GII81040.1"/>
    </source>
</evidence>
<keyword evidence="3" id="KW-0949">S-adenosyl-L-methionine</keyword>
<evidence type="ECO:0000256" key="3">
    <source>
        <dbReference type="ARBA" id="ARBA00022691"/>
    </source>
</evidence>
<keyword evidence="5" id="KW-1185">Reference proteome</keyword>
<dbReference type="Gene3D" id="3.30.310.50">
    <property type="entry name" value="Alpha-D-phosphohexomutase, C-terminal domain"/>
    <property type="match status" value="1"/>
</dbReference>
<dbReference type="PANTHER" id="PTHR10509:SF14">
    <property type="entry name" value="CAFFEOYL-COA O-METHYLTRANSFERASE 3-RELATED"/>
    <property type="match status" value="1"/>
</dbReference>
<evidence type="ECO:0000313" key="5">
    <source>
        <dbReference type="Proteomes" id="UP000655287"/>
    </source>
</evidence>
<protein>
    <recommendedName>
        <fullName evidence="6">O-methyltransferase</fullName>
    </recommendedName>
</protein>
<gene>
    <name evidence="4" type="ORF">Sru01_60220</name>
</gene>
<organism evidence="4 5">
    <name type="scientific">Sphaerisporangium rufum</name>
    <dbReference type="NCBI Taxonomy" id="1381558"/>
    <lineage>
        <taxon>Bacteria</taxon>
        <taxon>Bacillati</taxon>
        <taxon>Actinomycetota</taxon>
        <taxon>Actinomycetes</taxon>
        <taxon>Streptosporangiales</taxon>
        <taxon>Streptosporangiaceae</taxon>
        <taxon>Sphaerisporangium</taxon>
    </lineage>
</organism>
<evidence type="ECO:0000256" key="2">
    <source>
        <dbReference type="ARBA" id="ARBA00022679"/>
    </source>
</evidence>
<dbReference type="EMBL" id="BOOU01000087">
    <property type="protein sequence ID" value="GII81040.1"/>
    <property type="molecule type" value="Genomic_DNA"/>
</dbReference>
<dbReference type="PROSITE" id="PS51682">
    <property type="entry name" value="SAM_OMT_I"/>
    <property type="match status" value="1"/>
</dbReference>
<keyword evidence="2" id="KW-0808">Transferase</keyword>
<dbReference type="Gene3D" id="3.40.50.150">
    <property type="entry name" value="Vaccinia Virus protein VP39"/>
    <property type="match status" value="1"/>
</dbReference>
<evidence type="ECO:0008006" key="6">
    <source>
        <dbReference type="Google" id="ProtNLM"/>
    </source>
</evidence>
<proteinExistence type="predicted"/>
<dbReference type="PANTHER" id="PTHR10509">
    <property type="entry name" value="O-METHYLTRANSFERASE-RELATED"/>
    <property type="match status" value="1"/>
</dbReference>
<dbReference type="InterPro" id="IPR014543">
    <property type="entry name" value="UCP028291"/>
</dbReference>
<dbReference type="Proteomes" id="UP000655287">
    <property type="component" value="Unassembled WGS sequence"/>
</dbReference>
<dbReference type="GO" id="GO:0008757">
    <property type="term" value="F:S-adenosylmethionine-dependent methyltransferase activity"/>
    <property type="evidence" value="ECO:0007669"/>
    <property type="project" value="TreeGrafter"/>
</dbReference>
<keyword evidence="1" id="KW-0489">Methyltransferase</keyword>
<dbReference type="InterPro" id="IPR029063">
    <property type="entry name" value="SAM-dependent_MTases_sf"/>
</dbReference>
<evidence type="ECO:0000256" key="1">
    <source>
        <dbReference type="ARBA" id="ARBA00022603"/>
    </source>
</evidence>
<reference evidence="4" key="1">
    <citation type="submission" date="2021-01" db="EMBL/GenBank/DDBJ databases">
        <title>Whole genome shotgun sequence of Sphaerisporangium rufum NBRC 109079.</title>
        <authorList>
            <person name="Komaki H."/>
            <person name="Tamura T."/>
        </authorList>
    </citation>
    <scope>NUCLEOTIDE SEQUENCE</scope>
    <source>
        <strain evidence="4">NBRC 109079</strain>
    </source>
</reference>
<comment type="caution">
    <text evidence="4">The sequence shown here is derived from an EMBL/GenBank/DDBJ whole genome shotgun (WGS) entry which is preliminary data.</text>
</comment>
<name>A0A919RA92_9ACTN</name>
<dbReference type="RefSeq" id="WP_203992694.1">
    <property type="nucleotide sequence ID" value="NZ_BOOU01000087.1"/>
</dbReference>
<dbReference type="Pfam" id="PF01596">
    <property type="entry name" value="Methyltransf_3"/>
    <property type="match status" value="1"/>
</dbReference>
<dbReference type="InterPro" id="IPR050362">
    <property type="entry name" value="Cation-dep_OMT"/>
</dbReference>
<dbReference type="GO" id="GO:0008171">
    <property type="term" value="F:O-methyltransferase activity"/>
    <property type="evidence" value="ECO:0007669"/>
    <property type="project" value="InterPro"/>
</dbReference>
<dbReference type="GO" id="GO:0032259">
    <property type="term" value="P:methylation"/>
    <property type="evidence" value="ECO:0007669"/>
    <property type="project" value="UniProtKB-KW"/>
</dbReference>